<dbReference type="AlphaFoldDB" id="A0A7U2MG22"/>
<dbReference type="Proteomes" id="UP000596276">
    <property type="component" value="Chromosome 2"/>
</dbReference>
<dbReference type="VEuPathDB" id="FungiDB:F9C07_1996"/>
<evidence type="ECO:0000313" key="1">
    <source>
        <dbReference type="EMBL" id="QRD83072.1"/>
    </source>
</evidence>
<sequence length="61" mass="7100">MNKNHGLRQMNSTGKSIVVAKLPYYHWNLPSPFPNQYVATDVTPQKRNMFRGRIMLRVLAL</sequence>
<reference evidence="2" key="1">
    <citation type="journal article" date="2021" name="G3 (Bethesda)">
        <title>Chromosome assembled and annotated genome sequence of Aspergillus flavus NRRL 3357.</title>
        <authorList>
            <person name="Skerker J.M."/>
            <person name="Pianalto K.M."/>
            <person name="Mondo S.J."/>
            <person name="Yang K."/>
            <person name="Arkin A.P."/>
            <person name="Keller N.P."/>
            <person name="Grigoriev I.V."/>
            <person name="Louise Glass N.L."/>
        </authorList>
    </citation>
    <scope>NUCLEOTIDE SEQUENCE [LARGE SCALE GENOMIC DNA]</scope>
    <source>
        <strain evidence="2">ATCC 200026 / FGSC A1120 / IAM 13836 / NRRL 3357 / JCM 12722 / SRRC 167</strain>
    </source>
</reference>
<gene>
    <name evidence="1" type="ORF">F9C07_1996</name>
</gene>
<evidence type="ECO:0000313" key="2">
    <source>
        <dbReference type="Proteomes" id="UP000596276"/>
    </source>
</evidence>
<dbReference type="EMBL" id="CP044622">
    <property type="protein sequence ID" value="QRD83072.1"/>
    <property type="molecule type" value="Genomic_DNA"/>
</dbReference>
<proteinExistence type="predicted"/>
<name>A0A7U2MG22_ASPFN</name>
<organism evidence="1 2">
    <name type="scientific">Aspergillus flavus (strain ATCC 200026 / FGSC A1120 / IAM 13836 / NRRL 3357 / JCM 12722 / SRRC 167)</name>
    <dbReference type="NCBI Taxonomy" id="332952"/>
    <lineage>
        <taxon>Eukaryota</taxon>
        <taxon>Fungi</taxon>
        <taxon>Dikarya</taxon>
        <taxon>Ascomycota</taxon>
        <taxon>Pezizomycotina</taxon>
        <taxon>Eurotiomycetes</taxon>
        <taxon>Eurotiomycetidae</taxon>
        <taxon>Eurotiales</taxon>
        <taxon>Aspergillaceae</taxon>
        <taxon>Aspergillus</taxon>
        <taxon>Aspergillus subgen. Circumdati</taxon>
    </lineage>
</organism>
<keyword evidence="2" id="KW-1185">Reference proteome</keyword>
<accession>A0A7U2MG22</accession>
<protein>
    <submittedName>
        <fullName evidence="1">Uncharacterized protein</fullName>
    </submittedName>
</protein>